<dbReference type="EMBL" id="CAADFS010000057">
    <property type="protein sequence ID" value="VFK48093.1"/>
    <property type="molecule type" value="Genomic_DNA"/>
</dbReference>
<name>A0A451A5N5_9GAMM</name>
<protein>
    <submittedName>
        <fullName evidence="2">Uncharacterized protein</fullName>
    </submittedName>
</protein>
<proteinExistence type="predicted"/>
<accession>A0A451A5N5</accession>
<reference evidence="2" key="1">
    <citation type="submission" date="2019-02" db="EMBL/GenBank/DDBJ databases">
        <authorList>
            <person name="Gruber-Vodicka R. H."/>
            <person name="Seah K. B. B."/>
        </authorList>
    </citation>
    <scope>NUCLEOTIDE SEQUENCE</scope>
    <source>
        <strain evidence="1">BECK_BZ123</strain>
        <strain evidence="2">BECK_BZ126</strain>
    </source>
</reference>
<sequence length="91" mass="10602">MAFGHLQNQQLHHFQIEKIVLYAPDHRSSLLQNPLHDQHAYESTSILGQVAEYSNALFYLLNLEHISNFINHASNTCCIIYNNRLMYPSYP</sequence>
<gene>
    <name evidence="1" type="ORF">BECKTC1821D_GA0114238_105721</name>
    <name evidence="2" type="ORF">BECKTC1821F_GA0114240_105721</name>
</gene>
<evidence type="ECO:0000313" key="1">
    <source>
        <dbReference type="EMBL" id="VFK48093.1"/>
    </source>
</evidence>
<organism evidence="2">
    <name type="scientific">Candidatus Kentrum sp. TC</name>
    <dbReference type="NCBI Taxonomy" id="2126339"/>
    <lineage>
        <taxon>Bacteria</taxon>
        <taxon>Pseudomonadati</taxon>
        <taxon>Pseudomonadota</taxon>
        <taxon>Gammaproteobacteria</taxon>
        <taxon>Candidatus Kentrum</taxon>
    </lineage>
</organism>
<evidence type="ECO:0000313" key="2">
    <source>
        <dbReference type="EMBL" id="VFK61352.1"/>
    </source>
</evidence>
<dbReference type="EMBL" id="CAADFW010000057">
    <property type="protein sequence ID" value="VFK61352.1"/>
    <property type="molecule type" value="Genomic_DNA"/>
</dbReference>
<dbReference type="AlphaFoldDB" id="A0A451A5N5"/>